<gene>
    <name evidence="1" type="ORF">CLP_1604</name>
</gene>
<dbReference type="RefSeq" id="WP_003407746.1">
    <property type="nucleotide sequence ID" value="NZ_ACOM01000005.1"/>
</dbReference>
<proteinExistence type="predicted"/>
<organism evidence="1 2">
    <name type="scientific">Clostridium butyricum E4 str. BoNT E BL5262</name>
    <dbReference type="NCBI Taxonomy" id="632245"/>
    <lineage>
        <taxon>Bacteria</taxon>
        <taxon>Bacillati</taxon>
        <taxon>Bacillota</taxon>
        <taxon>Clostridia</taxon>
        <taxon>Eubacteriales</taxon>
        <taxon>Clostridiaceae</taxon>
        <taxon>Clostridium</taxon>
    </lineage>
</organism>
<evidence type="ECO:0000313" key="2">
    <source>
        <dbReference type="Proteomes" id="UP000003081"/>
    </source>
</evidence>
<dbReference type="HOGENOM" id="CLU_3078334_0_0_9"/>
<evidence type="ECO:0000313" key="1">
    <source>
        <dbReference type="EMBL" id="EEP53352.1"/>
    </source>
</evidence>
<protein>
    <submittedName>
        <fullName evidence="1">Uncharacterized protein</fullName>
    </submittedName>
</protein>
<name>C4ILH0_CLOBU</name>
<dbReference type="EMBL" id="ACOM01000005">
    <property type="protein sequence ID" value="EEP53352.1"/>
    <property type="molecule type" value="Genomic_DNA"/>
</dbReference>
<dbReference type="AlphaFoldDB" id="C4ILH0"/>
<reference evidence="1 2" key="1">
    <citation type="submission" date="2009-08" db="EMBL/GenBank/DDBJ databases">
        <authorList>
            <person name="Shrivastava S."/>
            <person name="Brinkac L.B."/>
            <person name="Brown J.L."/>
            <person name="Bruce D.B."/>
            <person name="Detter C."/>
            <person name="Green L.D."/>
            <person name="Munk C.A."/>
            <person name="Rogers Y.C."/>
            <person name="Tapia R."/>
            <person name="Sims D.R."/>
            <person name="Smith L.A."/>
            <person name="Smith T.J."/>
            <person name="Sutton G."/>
            <person name="Brettin T."/>
        </authorList>
    </citation>
    <scope>NUCLEOTIDE SEQUENCE [LARGE SCALE GENOMIC DNA]</scope>
    <source>
        <strain evidence="2">E4 str. BoNT E BL5262</strain>
    </source>
</reference>
<sequence>MKKKITVTCSGKIGKEANRNFHRVLADMIVTQYGLDFAKELLKELKKVDKDD</sequence>
<accession>C4ILH0</accession>
<keyword evidence="2" id="KW-1185">Reference proteome</keyword>
<dbReference type="Proteomes" id="UP000003081">
    <property type="component" value="Unassembled WGS sequence"/>
</dbReference>
<comment type="caution">
    <text evidence="1">The sequence shown here is derived from an EMBL/GenBank/DDBJ whole genome shotgun (WGS) entry which is preliminary data.</text>
</comment>